<dbReference type="SUPFAM" id="SSF53474">
    <property type="entry name" value="alpha/beta-Hydrolases"/>
    <property type="match status" value="1"/>
</dbReference>
<dbReference type="InterPro" id="IPR002925">
    <property type="entry name" value="Dienelactn_hydro"/>
</dbReference>
<dbReference type="InterPro" id="IPR051049">
    <property type="entry name" value="Dienelactone_hydrolase-like"/>
</dbReference>
<dbReference type="InterPro" id="IPR029058">
    <property type="entry name" value="AB_hydrolase_fold"/>
</dbReference>
<proteinExistence type="predicted"/>
<dbReference type="RefSeq" id="WP_196147944.1">
    <property type="nucleotide sequence ID" value="NZ_JADMLG010000002.1"/>
</dbReference>
<dbReference type="PANTHER" id="PTHR46623:SF10">
    <property type="entry name" value="CARBOXYMETHYLENEBUTENOLIDASE HOMOLOG"/>
    <property type="match status" value="1"/>
</dbReference>
<evidence type="ECO:0000259" key="1">
    <source>
        <dbReference type="Pfam" id="PF01738"/>
    </source>
</evidence>
<evidence type="ECO:0000313" key="3">
    <source>
        <dbReference type="Proteomes" id="UP000655751"/>
    </source>
</evidence>
<dbReference type="PANTHER" id="PTHR46623">
    <property type="entry name" value="CARBOXYMETHYLENEBUTENOLIDASE-RELATED"/>
    <property type="match status" value="1"/>
</dbReference>
<protein>
    <submittedName>
        <fullName evidence="2">Dienelactone hydrolase family protein</fullName>
    </submittedName>
</protein>
<name>A0A931N229_9NOCA</name>
<sequence length="258" mass="27953">MTLSVAFHTLDVPTPDGDADAYLAHPDDGRAHPGVLFLMDAFGLRPWLREMVETVAAHGCTVLAPNLFHRSGPSPVLAVPDFSEPDARAKFFADLAPIRATLTPDLALRDTGAYLNWLTDSELVTPGGFGVVGYCLGGRLTLRVAGEYGPAIAAAASFHGGGLAQADHPDSPHHRADRIEAELFIAHASNDPSMPQEQIEVLDKTLEAAGTRFTSVTYPDAAHGFTMRDMPIFRQDAYDRHLHDLFALFDRNLPFDPA</sequence>
<feature type="domain" description="Dienelactone hydrolase" evidence="1">
    <location>
        <begin position="20"/>
        <end position="251"/>
    </location>
</feature>
<keyword evidence="3" id="KW-1185">Reference proteome</keyword>
<comment type="caution">
    <text evidence="2">The sequence shown here is derived from an EMBL/GenBank/DDBJ whole genome shotgun (WGS) entry which is preliminary data.</text>
</comment>
<gene>
    <name evidence="2" type="ORF">IT779_04660</name>
</gene>
<keyword evidence="2" id="KW-0378">Hydrolase</keyword>
<dbReference type="Gene3D" id="3.40.50.1820">
    <property type="entry name" value="alpha/beta hydrolase"/>
    <property type="match status" value="1"/>
</dbReference>
<dbReference type="Pfam" id="PF01738">
    <property type="entry name" value="DLH"/>
    <property type="match status" value="1"/>
</dbReference>
<dbReference type="AlphaFoldDB" id="A0A931N229"/>
<dbReference type="Proteomes" id="UP000655751">
    <property type="component" value="Unassembled WGS sequence"/>
</dbReference>
<organism evidence="2 3">
    <name type="scientific">Nocardia bovistercoris</name>
    <dbReference type="NCBI Taxonomy" id="2785916"/>
    <lineage>
        <taxon>Bacteria</taxon>
        <taxon>Bacillati</taxon>
        <taxon>Actinomycetota</taxon>
        <taxon>Actinomycetes</taxon>
        <taxon>Mycobacteriales</taxon>
        <taxon>Nocardiaceae</taxon>
        <taxon>Nocardia</taxon>
    </lineage>
</organism>
<dbReference type="EMBL" id="JADMLG010000002">
    <property type="protein sequence ID" value="MBH0775581.1"/>
    <property type="molecule type" value="Genomic_DNA"/>
</dbReference>
<reference evidence="2" key="1">
    <citation type="submission" date="2020-11" db="EMBL/GenBank/DDBJ databases">
        <title>Nocardia NEAU-351.nov., a novel actinomycete isolated from the cow dung.</title>
        <authorList>
            <person name="Zhang X."/>
        </authorList>
    </citation>
    <scope>NUCLEOTIDE SEQUENCE</scope>
    <source>
        <strain evidence="2">NEAU-351</strain>
    </source>
</reference>
<accession>A0A931N229</accession>
<dbReference type="GO" id="GO:0016787">
    <property type="term" value="F:hydrolase activity"/>
    <property type="evidence" value="ECO:0007669"/>
    <property type="project" value="UniProtKB-KW"/>
</dbReference>
<evidence type="ECO:0000313" key="2">
    <source>
        <dbReference type="EMBL" id="MBH0775581.1"/>
    </source>
</evidence>